<feature type="compositionally biased region" description="Polar residues" evidence="6">
    <location>
        <begin position="651"/>
        <end position="680"/>
    </location>
</feature>
<dbReference type="Pfam" id="PF10536">
    <property type="entry name" value="PMD"/>
    <property type="match status" value="1"/>
</dbReference>
<feature type="compositionally biased region" description="Polar residues" evidence="6">
    <location>
        <begin position="858"/>
        <end position="871"/>
    </location>
</feature>
<dbReference type="HOGENOM" id="CLU_007698_1_0_1"/>
<evidence type="ECO:0000313" key="9">
    <source>
        <dbReference type="EMBL" id="AAG23445.1"/>
    </source>
</evidence>
<dbReference type="InterPro" id="IPR006904">
    <property type="entry name" value="DUF716"/>
</dbReference>
<gene>
    <name evidence="9" type="primary">F3C3.9</name>
</gene>
<dbReference type="AlphaFoldDB" id="Q9FVQ7"/>
<dbReference type="EMBL" id="AC084165">
    <property type="protein sequence ID" value="AAG23445.1"/>
    <property type="molecule type" value="Genomic_DNA"/>
</dbReference>
<feature type="domain" description="Aminotransferase-like plant mobile" evidence="8">
    <location>
        <begin position="103"/>
        <end position="461"/>
    </location>
</feature>
<feature type="compositionally biased region" description="Low complexity" evidence="6">
    <location>
        <begin position="876"/>
        <end position="894"/>
    </location>
</feature>
<dbReference type="PANTHER" id="PTHR47119:SF1">
    <property type="entry name" value="PLANT VIRAL-RESPONSE FAMILY PROTEIN"/>
    <property type="match status" value="1"/>
</dbReference>
<sequence>MEESRGSSDQEDEQIVQVREALMCPDGEKFESLRTARFLNYTTASIDDDVFDLPLDAFVCRPPEGFDPTAKISFPGWGTPSLNWIEWVNVMAKSHATVWKKSGVYDAILASRYQIKRHDDLIVALVEKWCIETNTFVFPWGEATLTLEDMIVLGGLSVTGNNALAPVKRDGMKEVEEKMKEAKRYIEVSLEKKCCVSMWMKEMMNSGNEIEHEAFMVSWLSRFVFTNSGDVLREKLFPAAVQLAKGVRLALAPAVLARIYGDLGVLKEFLTGYSEKETVVVKSPFQFVQVWALERFMALQPPGQPSQLKTGEPRIARWHHYGGGQDVYGYPENIRAVLDSAKESFDYRPYTKPVNNFRFPKFYFEDDCWVRVRPDENIVAFGRCLRFAKLVGLDCIEPYYPHRVALQFGYDQDVPGVVPARIETPELAWKDYIRPIADGMLYFPARLHEADVTVGYIRWWKLSVAVLQLGAEKIFKTLLASHSKQKPVTTTTTAATTPTKVTKKISAAKAEGKDQEVVKKREIETKRETSVTGSSIEVSRADGRSHGSSSYAGSLTGSEQATKHPFKKPEWVQRSSHRPKKSPDRSSDEPEWVETSSARSTKSPARSSDNLKWVQRSSPRSTKSPDRSSGRAADDVKDLKGALRGSGGTKSQGHVTFQLPSSPGRSPSKTHTFSPKQSDSPVKKPNMLPRVADLAKQSSSSPWVPRHTSSVAHPPKQENYIKHHNSTSSRVSKESNRTPSVSSYPLKRKTSQRSPEAINSRGQKNPPSPRVSKEPYMSSSLSVSSSSTRKKPPRSHEAANSRGYNHTPSLRASKEPYKSSSLSGSSSTRKKPPRSHEASSSRGYNHPPSPRVSKELNKTPSISGSPSATRNKSPRSSENVNSCGNSSSGGNSVVKRNTDTSIIVSKQESPIKTQLDISKANKLLEEVVTLREQVGEDGIVRKMGSFKGHALPGTLFLVVGVWHIWSSVVRYISNPSSFRVRVWHPVPGFNDRIKYLELYVVTIGSFIDLCIEFLYSTHLKFFVNGVLNPSHMNDFEHSGMLLMFFILGFIALLSEKTRLLPLPQEALCLIAATAFTAECLLFFFHSTSHKGLEGYYHLLLVFLIGLCVISSIAGAICPTSFPVDLCNGIAMTLQGLWFYQTAFTLYGPMMPQGCSLKQNSVVCRSVDSEVSGEFLANFQLFSLVLAVLVCVVGSYVFAASRFGVSR</sequence>
<proteinExistence type="inferred from homology"/>
<organism evidence="9">
    <name type="scientific">Arabidopsis thaliana</name>
    <name type="common">Mouse-ear cress</name>
    <dbReference type="NCBI Taxonomy" id="3702"/>
    <lineage>
        <taxon>Eukaryota</taxon>
        <taxon>Viridiplantae</taxon>
        <taxon>Streptophyta</taxon>
        <taxon>Embryophyta</taxon>
        <taxon>Tracheophyta</taxon>
        <taxon>Spermatophyta</taxon>
        <taxon>Magnoliopsida</taxon>
        <taxon>eudicotyledons</taxon>
        <taxon>Gunneridae</taxon>
        <taxon>Pentapetalae</taxon>
        <taxon>rosids</taxon>
        <taxon>malvids</taxon>
        <taxon>Brassicales</taxon>
        <taxon>Brassicaceae</taxon>
        <taxon>Camelineae</taxon>
        <taxon>Arabidopsis</taxon>
    </lineage>
</organism>
<reference evidence="9" key="2">
    <citation type="submission" date="2000-10" db="EMBL/GenBank/DDBJ databases">
        <title>Arabidopsis thaliana chromosome 1 BAC F3C3 genomic sequence.</title>
        <authorList>
            <person name="Lin X."/>
            <person name="Kaul S."/>
            <person name="Town C.D."/>
            <person name="Benito M."/>
            <person name="Creasy T.H."/>
            <person name="Haas B.J."/>
            <person name="Wu D."/>
            <person name="Maiti R."/>
            <person name="Ronning C.M."/>
            <person name="Koo H."/>
            <person name="Fujii C.Y."/>
            <person name="Utterback T.R."/>
            <person name="Barnstead M.E."/>
            <person name="Bowman C.L."/>
            <person name="White O."/>
            <person name="Nierman W.C."/>
            <person name="Fraser C.M."/>
        </authorList>
    </citation>
    <scope>NUCLEOTIDE SEQUENCE</scope>
</reference>
<name>Q9FVQ7_ARATH</name>
<keyword evidence="3 7" id="KW-0812">Transmembrane</keyword>
<feature type="transmembrane region" description="Helical" evidence="7">
    <location>
        <begin position="950"/>
        <end position="972"/>
    </location>
</feature>
<feature type="compositionally biased region" description="Polar residues" evidence="6">
    <location>
        <begin position="546"/>
        <end position="560"/>
    </location>
</feature>
<feature type="compositionally biased region" description="Polar residues" evidence="6">
    <location>
        <begin position="594"/>
        <end position="622"/>
    </location>
</feature>
<evidence type="ECO:0000256" key="4">
    <source>
        <dbReference type="ARBA" id="ARBA00022989"/>
    </source>
</evidence>
<evidence type="ECO:0000256" key="7">
    <source>
        <dbReference type="SAM" id="Phobius"/>
    </source>
</evidence>
<dbReference type="GO" id="GO:0016020">
    <property type="term" value="C:membrane"/>
    <property type="evidence" value="ECO:0007669"/>
    <property type="project" value="UniProtKB-SubCell"/>
</dbReference>
<keyword evidence="4 7" id="KW-1133">Transmembrane helix</keyword>
<comment type="subcellular location">
    <subcellularLocation>
        <location evidence="1">Membrane</location>
        <topology evidence="1">Multi-pass membrane protein</topology>
    </subcellularLocation>
</comment>
<dbReference type="Pfam" id="PF04819">
    <property type="entry name" value="DUF716"/>
    <property type="match status" value="1"/>
</dbReference>
<evidence type="ECO:0000259" key="8">
    <source>
        <dbReference type="Pfam" id="PF10536"/>
    </source>
</evidence>
<feature type="transmembrane region" description="Helical" evidence="7">
    <location>
        <begin position="1066"/>
        <end position="1084"/>
    </location>
</feature>
<feature type="compositionally biased region" description="Basic and acidic residues" evidence="6">
    <location>
        <begin position="623"/>
        <end position="641"/>
    </location>
</feature>
<feature type="transmembrane region" description="Helical" evidence="7">
    <location>
        <begin position="1129"/>
        <end position="1149"/>
    </location>
</feature>
<dbReference type="TAIR" id="AT1G32127"/>
<evidence type="ECO:0000256" key="6">
    <source>
        <dbReference type="SAM" id="MobiDB-lite"/>
    </source>
</evidence>
<accession>Q9FVQ7</accession>
<protein>
    <submittedName>
        <fullName evidence="9">Uncharacterized protein F3C3.9</fullName>
    </submittedName>
</protein>
<evidence type="ECO:0000256" key="2">
    <source>
        <dbReference type="ARBA" id="ARBA00006948"/>
    </source>
</evidence>
<comment type="similarity">
    <text evidence="2">Belongs to the TMEM45 family.</text>
</comment>
<evidence type="ECO:0000256" key="3">
    <source>
        <dbReference type="ARBA" id="ARBA00022692"/>
    </source>
</evidence>
<feature type="compositionally biased region" description="Low complexity" evidence="6">
    <location>
        <begin position="818"/>
        <end position="827"/>
    </location>
</feature>
<feature type="transmembrane region" description="Helical" evidence="7">
    <location>
        <begin position="993"/>
        <end position="1015"/>
    </location>
</feature>
<dbReference type="ExpressionAtlas" id="Q9FVQ7">
    <property type="expression patterns" value="baseline and differential"/>
</dbReference>
<evidence type="ECO:0000256" key="1">
    <source>
        <dbReference type="ARBA" id="ARBA00004141"/>
    </source>
</evidence>
<reference key="1">
    <citation type="journal article" date="2000" name="Nature">
        <title>Sequence and analysis of chromosome 1 of the plant Arabidopsis thaliana.</title>
        <authorList>
            <person name="Theologis A."/>
            <person name="Ecker J.R."/>
            <person name="Palm C.J."/>
            <person name="Federspiel N.A."/>
            <person name="Kaul S."/>
            <person name="White O."/>
            <person name="Alonso J."/>
            <person name="Altafi H."/>
            <person name="Araujo R."/>
            <person name="Bowman C.L."/>
            <person name="Brooks S.Y."/>
            <person name="Buehler E."/>
            <person name="Chan A."/>
            <person name="Chao Q."/>
            <person name="Chen H."/>
            <person name="Cheuk R.F."/>
            <person name="Chin C.W."/>
            <person name="Chung M.K."/>
            <person name="Conn L."/>
            <person name="Conway A.B."/>
            <person name="Conway A.R."/>
            <person name="Creasy T.H."/>
            <person name="Dewar K."/>
            <person name="Dunn P."/>
            <person name="Etgu P."/>
            <person name="Feldblyum T.V."/>
            <person name="Feng J."/>
            <person name="Fong B."/>
            <person name="Fujii C.Y."/>
            <person name="Gill J.E."/>
            <person name="Goldsmith A.D."/>
            <person name="Haas B."/>
            <person name="Hansen N.F."/>
            <person name="Hughes B."/>
            <person name="Huizar L."/>
            <person name="Hunter J.L."/>
            <person name="Jenkins J."/>
            <person name="Johnson-Hopson C."/>
            <person name="Khan S."/>
            <person name="Khaykin E."/>
            <person name="Kim C.J."/>
            <person name="Koo H.L."/>
            <person name="Kremenetskaia I."/>
            <person name="Kurtz D.B."/>
            <person name="Kwan A."/>
            <person name="Lam B."/>
            <person name="Langin-Hooper S."/>
            <person name="Lee A."/>
            <person name="Lee J.M."/>
            <person name="Lenz C.A."/>
            <person name="Li J.H."/>
            <person name="Li Y."/>
            <person name="Lin X."/>
            <person name="Liu S.X."/>
            <person name="Liu Z.A."/>
            <person name="Luros J.S."/>
            <person name="Maiti R."/>
            <person name="Marziali A."/>
            <person name="Militscher J."/>
            <person name="Miranda M."/>
            <person name="Nguyen M."/>
            <person name="Nierman W.C."/>
            <person name="Osborne B.I."/>
            <person name="Pai G."/>
            <person name="Peterson J."/>
            <person name="Pham P.K."/>
            <person name="Rizzo M."/>
            <person name="Rooney T."/>
            <person name="Rowley D."/>
            <person name="Sakano H."/>
            <person name="Salzberg S.L."/>
            <person name="Schwartz J.R."/>
            <person name="Shinn P."/>
            <person name="Southwick A.M."/>
            <person name="Sun H."/>
            <person name="Tallon L.J."/>
            <person name="Tambunga G."/>
            <person name="Toriumi M.J."/>
            <person name="Town C.D."/>
            <person name="Utterback T."/>
            <person name="Van Aken S."/>
            <person name="Vaysberg M."/>
            <person name="Vysotskaia V.S."/>
            <person name="Walker M."/>
            <person name="Wu D."/>
            <person name="Yu G."/>
            <person name="Fraser C.M."/>
            <person name="Venter J.C."/>
            <person name="Davis R.W."/>
        </authorList>
    </citation>
    <scope>NUCLEOTIDE SEQUENCE [LARGE SCALE GENOMIC DNA]</scope>
    <source>
        <strain>cv. Columbia</strain>
    </source>
</reference>
<feature type="compositionally biased region" description="Low complexity" evidence="6">
    <location>
        <begin position="778"/>
        <end position="787"/>
    </location>
</feature>
<feature type="transmembrane region" description="Helical" evidence="7">
    <location>
        <begin position="1096"/>
        <end position="1117"/>
    </location>
</feature>
<feature type="compositionally biased region" description="Polar residues" evidence="6">
    <location>
        <begin position="696"/>
        <end position="711"/>
    </location>
</feature>
<dbReference type="PANTHER" id="PTHR47119">
    <property type="entry name" value="PLANT VIRAL-RESPONSE FAMILY PROTEIN"/>
    <property type="match status" value="1"/>
</dbReference>
<keyword evidence="5 7" id="KW-0472">Membrane</keyword>
<dbReference type="InterPro" id="IPR019557">
    <property type="entry name" value="AminoTfrase-like_pln_mobile"/>
</dbReference>
<feature type="transmembrane region" description="Helical" evidence="7">
    <location>
        <begin position="1035"/>
        <end position="1054"/>
    </location>
</feature>
<evidence type="ECO:0000256" key="5">
    <source>
        <dbReference type="ARBA" id="ARBA00023136"/>
    </source>
</evidence>
<dbReference type="PIR" id="E86445">
    <property type="entry name" value="E86445"/>
</dbReference>
<feature type="region of interest" description="Disordered" evidence="6">
    <location>
        <begin position="526"/>
        <end position="894"/>
    </location>
</feature>
<feature type="transmembrane region" description="Helical" evidence="7">
    <location>
        <begin position="1178"/>
        <end position="1198"/>
    </location>
</feature>